<name>U3GW87_9CORY</name>
<dbReference type="InterPro" id="IPR050428">
    <property type="entry name" value="TCS_sensor_his_kinase"/>
</dbReference>
<dbReference type="Pfam" id="PF00512">
    <property type="entry name" value="HisKA"/>
    <property type="match status" value="1"/>
</dbReference>
<reference evidence="14 15" key="1">
    <citation type="journal article" date="2013" name="Genome Announc.">
        <title>Whole-Genome Sequence of the Clinical Strain Corynebacterium argentoratense DSM 44202, Isolated from a Human Throat Specimen.</title>
        <authorList>
            <person name="Bomholt C."/>
            <person name="Glaub A."/>
            <person name="Gravermann K."/>
            <person name="Albersmeier A."/>
            <person name="Brinkrolf K."/>
            <person name="Ruckert C."/>
            <person name="Tauch A."/>
        </authorList>
    </citation>
    <scope>NUCLEOTIDE SEQUENCE [LARGE SCALE GENOMIC DNA]</scope>
    <source>
        <strain evidence="14">DSM 44202</strain>
    </source>
</reference>
<feature type="domain" description="HAMP" evidence="13">
    <location>
        <begin position="160"/>
        <end position="212"/>
    </location>
</feature>
<keyword evidence="5" id="KW-0808">Transferase</keyword>
<dbReference type="GO" id="GO:0000155">
    <property type="term" value="F:phosphorelay sensor kinase activity"/>
    <property type="evidence" value="ECO:0007669"/>
    <property type="project" value="InterPro"/>
</dbReference>
<dbReference type="eggNOG" id="COG2205">
    <property type="taxonomic scope" value="Bacteria"/>
</dbReference>
<evidence type="ECO:0000256" key="2">
    <source>
        <dbReference type="ARBA" id="ARBA00004236"/>
    </source>
</evidence>
<evidence type="ECO:0000256" key="5">
    <source>
        <dbReference type="ARBA" id="ARBA00022679"/>
    </source>
</evidence>
<keyword evidence="4" id="KW-0597">Phosphoprotein</keyword>
<dbReference type="PATRIC" id="fig|1348662.3.peg.555"/>
<comment type="catalytic activity">
    <reaction evidence="1">
        <text>ATP + protein L-histidine = ADP + protein N-phospho-L-histidine.</text>
        <dbReference type="EC" id="2.7.13.3"/>
    </reaction>
</comment>
<dbReference type="STRING" id="1348662.CARG_02830"/>
<dbReference type="InterPro" id="IPR004358">
    <property type="entry name" value="Sig_transdc_His_kin-like_C"/>
</dbReference>
<dbReference type="HOGENOM" id="CLU_000445_89_6_11"/>
<evidence type="ECO:0000259" key="13">
    <source>
        <dbReference type="PROSITE" id="PS50885"/>
    </source>
</evidence>
<comment type="subcellular location">
    <subcellularLocation>
        <location evidence="2">Cell membrane</location>
    </subcellularLocation>
</comment>
<evidence type="ECO:0000313" key="14">
    <source>
        <dbReference type="EMBL" id="AGU14718.1"/>
    </source>
</evidence>
<gene>
    <name evidence="14" type="ORF">CARG_02830</name>
</gene>
<dbReference type="PANTHER" id="PTHR45436">
    <property type="entry name" value="SENSOR HISTIDINE KINASE YKOH"/>
    <property type="match status" value="1"/>
</dbReference>
<dbReference type="PROSITE" id="PS50109">
    <property type="entry name" value="HIS_KIN"/>
    <property type="match status" value="1"/>
</dbReference>
<dbReference type="EMBL" id="CP006365">
    <property type="protein sequence ID" value="AGU14718.1"/>
    <property type="molecule type" value="Genomic_DNA"/>
</dbReference>
<dbReference type="Gene3D" id="6.10.340.10">
    <property type="match status" value="1"/>
</dbReference>
<dbReference type="Pfam" id="PF00672">
    <property type="entry name" value="HAMP"/>
    <property type="match status" value="1"/>
</dbReference>
<dbReference type="Pfam" id="PF02518">
    <property type="entry name" value="HATPase_c"/>
    <property type="match status" value="1"/>
</dbReference>
<evidence type="ECO:0000256" key="7">
    <source>
        <dbReference type="ARBA" id="ARBA00022777"/>
    </source>
</evidence>
<keyword evidence="15" id="KW-1185">Reference proteome</keyword>
<dbReference type="PRINTS" id="PR00344">
    <property type="entry name" value="BCTRLSENSOR"/>
</dbReference>
<keyword evidence="8 11" id="KW-1133">Transmembrane helix</keyword>
<feature type="transmembrane region" description="Helical" evidence="11">
    <location>
        <begin position="136"/>
        <end position="159"/>
    </location>
</feature>
<dbReference type="KEGG" id="caz:CARG_02830"/>
<evidence type="ECO:0000256" key="8">
    <source>
        <dbReference type="ARBA" id="ARBA00022989"/>
    </source>
</evidence>
<dbReference type="SMART" id="SM00304">
    <property type="entry name" value="HAMP"/>
    <property type="match status" value="1"/>
</dbReference>
<dbReference type="AlphaFoldDB" id="U3GW87"/>
<evidence type="ECO:0000256" key="10">
    <source>
        <dbReference type="ARBA" id="ARBA00023136"/>
    </source>
</evidence>
<dbReference type="Gene3D" id="3.30.565.10">
    <property type="entry name" value="Histidine kinase-like ATPase, C-terminal domain"/>
    <property type="match status" value="1"/>
</dbReference>
<dbReference type="SUPFAM" id="SSF47384">
    <property type="entry name" value="Homodimeric domain of signal transducing histidine kinase"/>
    <property type="match status" value="1"/>
</dbReference>
<evidence type="ECO:0000259" key="12">
    <source>
        <dbReference type="PROSITE" id="PS50109"/>
    </source>
</evidence>
<dbReference type="CDD" id="cd00082">
    <property type="entry name" value="HisKA"/>
    <property type="match status" value="1"/>
</dbReference>
<dbReference type="PROSITE" id="PS50885">
    <property type="entry name" value="HAMP"/>
    <property type="match status" value="1"/>
</dbReference>
<dbReference type="InterPro" id="IPR005467">
    <property type="entry name" value="His_kinase_dom"/>
</dbReference>
<dbReference type="EC" id="2.7.13.3" evidence="3"/>
<feature type="domain" description="Histidine kinase" evidence="12">
    <location>
        <begin position="220"/>
        <end position="436"/>
    </location>
</feature>
<keyword evidence="7" id="KW-0418">Kinase</keyword>
<dbReference type="InterPro" id="IPR036890">
    <property type="entry name" value="HATPase_C_sf"/>
</dbReference>
<organism evidence="14 15">
    <name type="scientific">Corynebacterium argentoratense DSM 44202</name>
    <dbReference type="NCBI Taxonomy" id="1348662"/>
    <lineage>
        <taxon>Bacteria</taxon>
        <taxon>Bacillati</taxon>
        <taxon>Actinomycetota</taxon>
        <taxon>Actinomycetes</taxon>
        <taxon>Mycobacteriales</taxon>
        <taxon>Corynebacteriaceae</taxon>
        <taxon>Corynebacterium</taxon>
    </lineage>
</organism>
<keyword evidence="9" id="KW-0902">Two-component regulatory system</keyword>
<accession>U3GW87</accession>
<dbReference type="InterPro" id="IPR003660">
    <property type="entry name" value="HAMP_dom"/>
</dbReference>
<dbReference type="CDD" id="cd00075">
    <property type="entry name" value="HATPase"/>
    <property type="match status" value="1"/>
</dbReference>
<dbReference type="Proteomes" id="UP000016943">
    <property type="component" value="Chromosome"/>
</dbReference>
<sequence length="450" mass="48986">MLASMVALSLGMMILVAYLTLSASLAHNVDQDLKEKAISLISKVESSDFSDDPGLLISEFKEYNPDIRIAYFPPHSFSGIGDNIPLSEELSVVGGAKSENIRTAQNERILSQRSPEGATFILAENMESTQQLTSSLGFALLFVGGVGIFVSVMAGAVAAQAGLRPISRLQSAVDYVATTDDLRPIQVYGDDEIAQLTRSFNLMLAALQNSRDRQTALVADAGHELKTPLTSLRTNIELLMLITKSPNASVSEQDREDLERDVIAQMEELASLVNDLVDLAREESNEHSAEPVDLSEVIDGALDRVRRRRVDVDFHVSTFPWELQGDPFALNRAMVNLLDNAAKWSPANGIVEVTMNRTPWGGCELLIGDSGPGIPLAERHKVFERFYRAIESRSMPGSGLGLAIVKQVITRHGGTISIGDSRMGGALIRIGFQPERLLADRDTQLGDTPN</sequence>
<dbReference type="InterPro" id="IPR003594">
    <property type="entry name" value="HATPase_dom"/>
</dbReference>
<dbReference type="InterPro" id="IPR003661">
    <property type="entry name" value="HisK_dim/P_dom"/>
</dbReference>
<dbReference type="SUPFAM" id="SSF55874">
    <property type="entry name" value="ATPase domain of HSP90 chaperone/DNA topoisomerase II/histidine kinase"/>
    <property type="match status" value="1"/>
</dbReference>
<dbReference type="PANTHER" id="PTHR45436:SF5">
    <property type="entry name" value="SENSOR HISTIDINE KINASE TRCS"/>
    <property type="match status" value="1"/>
</dbReference>
<keyword evidence="10 11" id="KW-0472">Membrane</keyword>
<evidence type="ECO:0000256" key="4">
    <source>
        <dbReference type="ARBA" id="ARBA00022553"/>
    </source>
</evidence>
<dbReference type="SUPFAM" id="SSF158472">
    <property type="entry name" value="HAMP domain-like"/>
    <property type="match status" value="1"/>
</dbReference>
<dbReference type="CDD" id="cd06225">
    <property type="entry name" value="HAMP"/>
    <property type="match status" value="1"/>
</dbReference>
<proteinExistence type="predicted"/>
<evidence type="ECO:0000256" key="6">
    <source>
        <dbReference type="ARBA" id="ARBA00022692"/>
    </source>
</evidence>
<evidence type="ECO:0000313" key="15">
    <source>
        <dbReference type="Proteomes" id="UP000016943"/>
    </source>
</evidence>
<protein>
    <recommendedName>
        <fullName evidence="3">histidine kinase</fullName>
        <ecNumber evidence="3">2.7.13.3</ecNumber>
    </recommendedName>
</protein>
<dbReference type="SMART" id="SM00387">
    <property type="entry name" value="HATPase_c"/>
    <property type="match status" value="1"/>
</dbReference>
<evidence type="ECO:0000256" key="1">
    <source>
        <dbReference type="ARBA" id="ARBA00000085"/>
    </source>
</evidence>
<evidence type="ECO:0000256" key="9">
    <source>
        <dbReference type="ARBA" id="ARBA00023012"/>
    </source>
</evidence>
<dbReference type="GO" id="GO:0005886">
    <property type="term" value="C:plasma membrane"/>
    <property type="evidence" value="ECO:0007669"/>
    <property type="project" value="UniProtKB-SubCell"/>
</dbReference>
<evidence type="ECO:0000256" key="3">
    <source>
        <dbReference type="ARBA" id="ARBA00012438"/>
    </source>
</evidence>
<keyword evidence="6 11" id="KW-0812">Transmembrane</keyword>
<dbReference type="SMART" id="SM00388">
    <property type="entry name" value="HisKA"/>
    <property type="match status" value="1"/>
</dbReference>
<dbReference type="InterPro" id="IPR036097">
    <property type="entry name" value="HisK_dim/P_sf"/>
</dbReference>
<evidence type="ECO:0000256" key="11">
    <source>
        <dbReference type="SAM" id="Phobius"/>
    </source>
</evidence>
<dbReference type="Gene3D" id="1.10.287.130">
    <property type="match status" value="1"/>
</dbReference>